<keyword evidence="5 7" id="KW-1133">Transmembrane helix</keyword>
<feature type="domain" description="ABC transmembrane type-1" evidence="9">
    <location>
        <begin position="22"/>
        <end position="267"/>
    </location>
</feature>
<evidence type="ECO:0000256" key="6">
    <source>
        <dbReference type="ARBA" id="ARBA00023136"/>
    </source>
</evidence>
<evidence type="ECO:0000256" key="4">
    <source>
        <dbReference type="ARBA" id="ARBA00022840"/>
    </source>
</evidence>
<keyword evidence="2 7" id="KW-0812">Transmembrane</keyword>
<dbReference type="Pfam" id="PF00005">
    <property type="entry name" value="ABC_tran"/>
    <property type="match status" value="1"/>
</dbReference>
<dbReference type="GO" id="GO:0005524">
    <property type="term" value="F:ATP binding"/>
    <property type="evidence" value="ECO:0007669"/>
    <property type="project" value="UniProtKB-KW"/>
</dbReference>
<sequence>MTNLAVLIARETARERRTLVRAAILASLVTAASVALLGLSGWFITAAALAGAAGAAAAMAFNYMLPSATIRLLAIVRTGARYGEALASHAAALGAVARVRPAIFRGVAALPIRQALAVTSGDVTARVVNDLTAIEHDLVRRSAGPAALSAMLSGGALAGIGGLLPAVIIAATAAGVLMLARLIVRPLAAHASAAQAHNGALKQRMSLLLESAPELRCFGLEQSAAAEIRREADALNAAQLACADVHARITLLHVAAIGGSAAAVFALTAPAGAPIAAMAVLAAAMTIDGLAPLIRRIAGRAEVACAHARLGDLLGEADTAAPMRFAAPTVAFEPDAAIAHGGRMAITGASGSGKTTLIESLLSLRSVKPRTAWLDGVDIAYVAPKTLRAAFAWLPQDAALISGTVRDNLLMADPAASDDALWAVLADAAMDARVLAMPDGLDTWVGENGERLSGGERRRIALARAYLRPAPWLLLDEPTESLDAETEAQVVRRLEERLRRTGQGLLLASHRSLPQGLCSQRRSVELA</sequence>
<comment type="subcellular location">
    <subcellularLocation>
        <location evidence="1">Cell membrane</location>
        <topology evidence="1">Multi-pass membrane protein</topology>
    </subcellularLocation>
</comment>
<protein>
    <submittedName>
        <fullName evidence="10">Putative ABC transporter ATP-binding protein</fullName>
    </submittedName>
</protein>
<feature type="domain" description="ABC transporter" evidence="8">
    <location>
        <begin position="308"/>
        <end position="526"/>
    </location>
</feature>
<feature type="transmembrane region" description="Helical" evidence="7">
    <location>
        <begin position="166"/>
        <end position="184"/>
    </location>
</feature>
<keyword evidence="4 10" id="KW-0067">ATP-binding</keyword>
<dbReference type="Gene3D" id="1.20.1560.10">
    <property type="entry name" value="ABC transporter type 1, transmembrane domain"/>
    <property type="match status" value="1"/>
</dbReference>
<dbReference type="GO" id="GO:0016887">
    <property type="term" value="F:ATP hydrolysis activity"/>
    <property type="evidence" value="ECO:0007669"/>
    <property type="project" value="InterPro"/>
</dbReference>
<evidence type="ECO:0000259" key="8">
    <source>
        <dbReference type="PROSITE" id="PS50893"/>
    </source>
</evidence>
<keyword evidence="3" id="KW-0547">Nucleotide-binding</keyword>
<dbReference type="GO" id="GO:0140359">
    <property type="term" value="F:ABC-type transporter activity"/>
    <property type="evidence" value="ECO:0007669"/>
    <property type="project" value="InterPro"/>
</dbReference>
<dbReference type="EMBL" id="NBBJ01000005">
    <property type="protein sequence ID" value="OWK28513.1"/>
    <property type="molecule type" value="Genomic_DNA"/>
</dbReference>
<evidence type="ECO:0000313" key="11">
    <source>
        <dbReference type="Proteomes" id="UP000197783"/>
    </source>
</evidence>
<dbReference type="PANTHER" id="PTHR24221:SF654">
    <property type="entry name" value="ATP-BINDING CASSETTE SUB-FAMILY B MEMBER 6"/>
    <property type="match status" value="1"/>
</dbReference>
<dbReference type="SMART" id="SM00382">
    <property type="entry name" value="AAA"/>
    <property type="match status" value="1"/>
</dbReference>
<dbReference type="Gene3D" id="3.40.50.300">
    <property type="entry name" value="P-loop containing nucleotide triphosphate hydrolases"/>
    <property type="match status" value="1"/>
</dbReference>
<dbReference type="AlphaFoldDB" id="A0A245ZFL1"/>
<evidence type="ECO:0000256" key="5">
    <source>
        <dbReference type="ARBA" id="ARBA00022989"/>
    </source>
</evidence>
<dbReference type="PROSITE" id="PS50929">
    <property type="entry name" value="ABC_TM1F"/>
    <property type="match status" value="1"/>
</dbReference>
<dbReference type="GO" id="GO:0005886">
    <property type="term" value="C:plasma membrane"/>
    <property type="evidence" value="ECO:0007669"/>
    <property type="project" value="UniProtKB-SubCell"/>
</dbReference>
<name>A0A245ZFL1_9SPHN</name>
<evidence type="ECO:0000256" key="7">
    <source>
        <dbReference type="SAM" id="Phobius"/>
    </source>
</evidence>
<evidence type="ECO:0000256" key="3">
    <source>
        <dbReference type="ARBA" id="ARBA00022741"/>
    </source>
</evidence>
<dbReference type="SUPFAM" id="SSF52540">
    <property type="entry name" value="P-loop containing nucleoside triphosphate hydrolases"/>
    <property type="match status" value="1"/>
</dbReference>
<reference evidence="10 11" key="1">
    <citation type="submission" date="2017-03" db="EMBL/GenBank/DDBJ databases">
        <title>Genome sequence of Sphingomonas mucosissima DSM 17494.</title>
        <authorList>
            <person name="Poehlein A."/>
            <person name="Wuebbeler J.H."/>
            <person name="Steinbuechel A."/>
            <person name="Daniel R."/>
        </authorList>
    </citation>
    <scope>NUCLEOTIDE SEQUENCE [LARGE SCALE GENOMIC DNA]</scope>
    <source>
        <strain evidence="10 11">DSM 17494</strain>
    </source>
</reference>
<dbReference type="GO" id="GO:0034040">
    <property type="term" value="F:ATPase-coupled lipid transmembrane transporter activity"/>
    <property type="evidence" value="ECO:0007669"/>
    <property type="project" value="TreeGrafter"/>
</dbReference>
<evidence type="ECO:0000259" key="9">
    <source>
        <dbReference type="PROSITE" id="PS50929"/>
    </source>
</evidence>
<gene>
    <name evidence="10" type="ORF">SPMU_27740</name>
</gene>
<dbReference type="Proteomes" id="UP000197783">
    <property type="component" value="Unassembled WGS sequence"/>
</dbReference>
<accession>A0A245ZFL1</accession>
<dbReference type="PROSITE" id="PS50893">
    <property type="entry name" value="ABC_TRANSPORTER_2"/>
    <property type="match status" value="1"/>
</dbReference>
<evidence type="ECO:0000256" key="1">
    <source>
        <dbReference type="ARBA" id="ARBA00004651"/>
    </source>
</evidence>
<evidence type="ECO:0000256" key="2">
    <source>
        <dbReference type="ARBA" id="ARBA00022692"/>
    </source>
</evidence>
<comment type="caution">
    <text evidence="10">The sequence shown here is derived from an EMBL/GenBank/DDBJ whole genome shotgun (WGS) entry which is preliminary data.</text>
</comment>
<dbReference type="PROSITE" id="PS00211">
    <property type="entry name" value="ABC_TRANSPORTER_1"/>
    <property type="match status" value="1"/>
</dbReference>
<dbReference type="InterPro" id="IPR011527">
    <property type="entry name" value="ABC1_TM_dom"/>
</dbReference>
<feature type="transmembrane region" description="Helical" evidence="7">
    <location>
        <begin position="18"/>
        <end position="37"/>
    </location>
</feature>
<evidence type="ECO:0000313" key="10">
    <source>
        <dbReference type="EMBL" id="OWK28513.1"/>
    </source>
</evidence>
<keyword evidence="6 7" id="KW-0472">Membrane</keyword>
<keyword evidence="11" id="KW-1185">Reference proteome</keyword>
<dbReference type="InterPro" id="IPR003439">
    <property type="entry name" value="ABC_transporter-like_ATP-bd"/>
</dbReference>
<dbReference type="InterPro" id="IPR036640">
    <property type="entry name" value="ABC1_TM_sf"/>
</dbReference>
<proteinExistence type="predicted"/>
<dbReference type="InterPro" id="IPR003593">
    <property type="entry name" value="AAA+_ATPase"/>
</dbReference>
<dbReference type="InterPro" id="IPR039421">
    <property type="entry name" value="Type_1_exporter"/>
</dbReference>
<dbReference type="RefSeq" id="WP_088334474.1">
    <property type="nucleotide sequence ID" value="NZ_NBBJ01000005.1"/>
</dbReference>
<dbReference type="SUPFAM" id="SSF90123">
    <property type="entry name" value="ABC transporter transmembrane region"/>
    <property type="match status" value="1"/>
</dbReference>
<dbReference type="InterPro" id="IPR017871">
    <property type="entry name" value="ABC_transporter-like_CS"/>
</dbReference>
<dbReference type="OrthoDB" id="5288404at2"/>
<organism evidence="10 11">
    <name type="scientific">Sphingomonas mucosissima</name>
    <dbReference type="NCBI Taxonomy" id="370959"/>
    <lineage>
        <taxon>Bacteria</taxon>
        <taxon>Pseudomonadati</taxon>
        <taxon>Pseudomonadota</taxon>
        <taxon>Alphaproteobacteria</taxon>
        <taxon>Sphingomonadales</taxon>
        <taxon>Sphingomonadaceae</taxon>
        <taxon>Sphingomonas</taxon>
    </lineage>
</organism>
<feature type="transmembrane region" description="Helical" evidence="7">
    <location>
        <begin position="43"/>
        <end position="65"/>
    </location>
</feature>
<dbReference type="PANTHER" id="PTHR24221">
    <property type="entry name" value="ATP-BINDING CASSETTE SUB-FAMILY B"/>
    <property type="match status" value="1"/>
</dbReference>
<dbReference type="InterPro" id="IPR027417">
    <property type="entry name" value="P-loop_NTPase"/>
</dbReference>